<proteinExistence type="predicted"/>
<dbReference type="Pfam" id="PF03564">
    <property type="entry name" value="DUF1759"/>
    <property type="match status" value="1"/>
</dbReference>
<dbReference type="EMBL" id="CARXXK010000001">
    <property type="protein sequence ID" value="CAI6349369.1"/>
    <property type="molecule type" value="Genomic_DNA"/>
</dbReference>
<dbReference type="Pfam" id="PF17921">
    <property type="entry name" value="Integrase_H2C2"/>
    <property type="match status" value="1"/>
</dbReference>
<dbReference type="InterPro" id="IPR005312">
    <property type="entry name" value="DUF1759"/>
</dbReference>
<evidence type="ECO:0000313" key="3">
    <source>
        <dbReference type="EMBL" id="CAI6349369.1"/>
    </source>
</evidence>
<reference evidence="3 8" key="1">
    <citation type="submission" date="2023-01" db="EMBL/GenBank/DDBJ databases">
        <authorList>
            <person name="Whitehead M."/>
        </authorList>
    </citation>
    <scope>NUCLEOTIDE SEQUENCE [LARGE SCALE GENOMIC DNA]</scope>
</reference>
<comment type="caution">
    <text evidence="3">The sequence shown here is derived from an EMBL/GenBank/DDBJ whole genome shotgun (WGS) entry which is preliminary data.</text>
</comment>
<dbReference type="PANTHER" id="PTHR47331:SF5">
    <property type="entry name" value="RIBONUCLEASE H"/>
    <property type="match status" value="1"/>
</dbReference>
<dbReference type="PANTHER" id="PTHR47331">
    <property type="entry name" value="PHD-TYPE DOMAIN-CONTAINING PROTEIN"/>
    <property type="match status" value="1"/>
</dbReference>
<evidence type="ECO:0000313" key="6">
    <source>
        <dbReference type="EMBL" id="CAI6372975.1"/>
    </source>
</evidence>
<dbReference type="InterPro" id="IPR012337">
    <property type="entry name" value="RNaseH-like_sf"/>
</dbReference>
<organism evidence="3 8">
    <name type="scientific">Macrosiphum euphorbiae</name>
    <name type="common">potato aphid</name>
    <dbReference type="NCBI Taxonomy" id="13131"/>
    <lineage>
        <taxon>Eukaryota</taxon>
        <taxon>Metazoa</taxon>
        <taxon>Ecdysozoa</taxon>
        <taxon>Arthropoda</taxon>
        <taxon>Hexapoda</taxon>
        <taxon>Insecta</taxon>
        <taxon>Pterygota</taxon>
        <taxon>Neoptera</taxon>
        <taxon>Paraneoptera</taxon>
        <taxon>Hemiptera</taxon>
        <taxon>Sternorrhyncha</taxon>
        <taxon>Aphidomorpha</taxon>
        <taxon>Aphidoidea</taxon>
        <taxon>Aphididae</taxon>
        <taxon>Macrosiphini</taxon>
        <taxon>Macrosiphum</taxon>
    </lineage>
</organism>
<dbReference type="Pfam" id="PF18701">
    <property type="entry name" value="DUF5641"/>
    <property type="match status" value="1"/>
</dbReference>
<dbReference type="InterPro" id="IPR008042">
    <property type="entry name" value="Retrotrans_Pao"/>
</dbReference>
<evidence type="ECO:0000259" key="2">
    <source>
        <dbReference type="PROSITE" id="PS50994"/>
    </source>
</evidence>
<dbReference type="InterPro" id="IPR021109">
    <property type="entry name" value="Peptidase_aspartic_dom_sf"/>
</dbReference>
<gene>
    <name evidence="5" type="ORF">MEUPH1_LOCUS13852</name>
    <name evidence="6" type="ORF">MEUPH1_LOCUS26780</name>
    <name evidence="7" type="ORF">MEUPH1_LOCUS28224</name>
    <name evidence="3" type="ORF">MEUPH1_LOCUS5937</name>
    <name evidence="4" type="ORF">MEUPH1_LOCUS6330</name>
</gene>
<evidence type="ECO:0000313" key="8">
    <source>
        <dbReference type="Proteomes" id="UP001160148"/>
    </source>
</evidence>
<evidence type="ECO:0000313" key="5">
    <source>
        <dbReference type="EMBL" id="CAI6358324.1"/>
    </source>
</evidence>
<name>A0AAV0W0C3_9HEMI</name>
<evidence type="ECO:0000313" key="7">
    <source>
        <dbReference type="EMBL" id="CAI6374618.1"/>
    </source>
</evidence>
<dbReference type="InterPro" id="IPR041588">
    <property type="entry name" value="Integrase_H2C2"/>
</dbReference>
<dbReference type="GO" id="GO:0003676">
    <property type="term" value="F:nucleic acid binding"/>
    <property type="evidence" value="ECO:0007669"/>
    <property type="project" value="InterPro"/>
</dbReference>
<evidence type="ECO:0000256" key="1">
    <source>
        <dbReference type="SAM" id="MobiDB-lite"/>
    </source>
</evidence>
<protein>
    <recommendedName>
        <fullName evidence="2">Integrase catalytic domain-containing protein</fullName>
    </recommendedName>
</protein>
<dbReference type="InterPro" id="IPR036397">
    <property type="entry name" value="RNaseH_sf"/>
</dbReference>
<dbReference type="InterPro" id="IPR043502">
    <property type="entry name" value="DNA/RNA_pol_sf"/>
</dbReference>
<dbReference type="InterPro" id="IPR040676">
    <property type="entry name" value="DUF5641"/>
</dbReference>
<dbReference type="GO" id="GO:0042575">
    <property type="term" value="C:DNA polymerase complex"/>
    <property type="evidence" value="ECO:0007669"/>
    <property type="project" value="UniProtKB-ARBA"/>
</dbReference>
<feature type="domain" description="Integrase catalytic" evidence="2">
    <location>
        <begin position="1414"/>
        <end position="1603"/>
    </location>
</feature>
<dbReference type="SUPFAM" id="SSF53098">
    <property type="entry name" value="Ribonuclease H-like"/>
    <property type="match status" value="1"/>
</dbReference>
<keyword evidence="8" id="KW-1185">Reference proteome</keyword>
<dbReference type="EMBL" id="CARXXK010000001">
    <property type="protein sequence ID" value="CAI6349808.1"/>
    <property type="molecule type" value="Genomic_DNA"/>
</dbReference>
<dbReference type="Gene3D" id="3.30.420.10">
    <property type="entry name" value="Ribonuclease H-like superfamily/Ribonuclease H"/>
    <property type="match status" value="1"/>
</dbReference>
<feature type="region of interest" description="Disordered" evidence="1">
    <location>
        <begin position="305"/>
        <end position="330"/>
    </location>
</feature>
<dbReference type="EMBL" id="CARXXK010001085">
    <property type="protein sequence ID" value="CAI6372975.1"/>
    <property type="molecule type" value="Genomic_DNA"/>
</dbReference>
<dbReference type="Pfam" id="PF05380">
    <property type="entry name" value="Peptidase_A17"/>
    <property type="match status" value="1"/>
</dbReference>
<dbReference type="Gene3D" id="2.40.70.10">
    <property type="entry name" value="Acid Proteases"/>
    <property type="match status" value="1"/>
</dbReference>
<dbReference type="EMBL" id="CARXXK010001235">
    <property type="protein sequence ID" value="CAI6374618.1"/>
    <property type="molecule type" value="Genomic_DNA"/>
</dbReference>
<dbReference type="SUPFAM" id="SSF56672">
    <property type="entry name" value="DNA/RNA polymerases"/>
    <property type="match status" value="1"/>
</dbReference>
<dbReference type="Proteomes" id="UP001160148">
    <property type="component" value="Unassembled WGS sequence"/>
</dbReference>
<dbReference type="GO" id="GO:0015074">
    <property type="term" value="P:DNA integration"/>
    <property type="evidence" value="ECO:0007669"/>
    <property type="project" value="InterPro"/>
</dbReference>
<dbReference type="PROSITE" id="PS50994">
    <property type="entry name" value="INTEGRASE"/>
    <property type="match status" value="1"/>
</dbReference>
<dbReference type="InterPro" id="IPR001584">
    <property type="entry name" value="Integrase_cat-core"/>
</dbReference>
<evidence type="ECO:0000313" key="4">
    <source>
        <dbReference type="EMBL" id="CAI6349808.1"/>
    </source>
</evidence>
<dbReference type="EMBL" id="CARXXK010000002">
    <property type="protein sequence ID" value="CAI6358324.1"/>
    <property type="molecule type" value="Genomic_DNA"/>
</dbReference>
<dbReference type="GO" id="GO:0071897">
    <property type="term" value="P:DNA biosynthetic process"/>
    <property type="evidence" value="ECO:0007669"/>
    <property type="project" value="UniProtKB-ARBA"/>
</dbReference>
<accession>A0AAV0W0C3</accession>
<sequence length="1723" mass="191178">MAADDELERNKRAKGRALAKRDSYVVRIKAIHTTALSASDDATKAPRLLAASAKLDNLLTGFEIEDHAVFEAYCALDMLGEYTTDLLVEVNEWVYDIQSIAARYRVQPVAGGDPHVAQPRVFRRLPEIPLPQFDGDIHKWPAFRDQFLAVVSQSPDIPDIERFYHLRSCIQGSAADVIRGILVSGATFAVAWAALVSRYDKPRLVAGSFVDQLLQVPVASVDSLSDLNKFMSVFGEGISVLTALQVPDLGDFILFSLASRCLSSSCRTLFESETTGDFPTVDDLFTFIKNRIAILERVQGAAGKQAVLAPRPKDRPSAPSKWSRKMDRPSPTSLVSAVQVPAPSPHTVSCQYCNKSHALDVCRKFSSLPADERTKWARAQSICFSCLSPGHWSPSCKAPAKCAICSRRHHSLLHPTFTDVVPSSEAESAAIPTSLLSGLGSPSVVLGTALVHIRDRSGSFQVARALIDSASQINAISLPCAKRLGLRWSTWSAPISGLAGVPVVTVQGRVDCHVVPRYASDPVLAFESWVLPSITGDLPRHSLEPSVRDKFSHLALADPDFHIAAPVDLLLGADLFSSIVDGRQVVVDKSLPAAFSSCFGWILIGSVSPSDISIPQPPAVSLLTSVEQLIDRFWHIEEPDVAPLKFTDAGKCEAVFRDNVVRDESGRFSVPLPFRVPLHDNLFPGSRAVAAKRFDHLERKLSSNDRMRTKYNDFMSEYLSLGHMSVASTPGRYFIPHHAVCGADEKFRVVFDASASVADGSSLNTSLFPGPKLQQDIVDVLTRFRLFRHAFTTDICKMYRQITVLPQYRAYQHILWRSSPHLELVEYELNTVTYGVNCAPFLALRVLQEVAEVDCHGSARVCDALRHQTYVDDICYGADTVDDALSIQVELTAVLNGAGFELRKWASNTAAVVHAVPEEFRVIKSTTFAGDEGGDTKVLGLSWHTGGDYFGCEAHLDSATVFTKRGILSLTARFFDPLGLFAPTIFLAKHIMQRTWQSNCTWDQRLPTEIHSDWSRFVDELPALASVHVPRYFNTTARAPCSLYGFCDASQRGYAAVVFLRIHDAPRATSVMLVGSKTKLAPLKPLSIPRLELNAAVLLSRWMSRISLLLNTHIDIVDMWAWTDSSIVLSWLTVPHDTFKQYVSNRVHQVRTLLPSCQWRHVSSELNPADCASRGLMPSELPHHQLYWQGPAFLRDPPQEWGSDIARLPVAELPEVRSVSPAVCLAAPTVEWFTRFSSYDALIRVVARVRRFIDICRRRPVVRSNALTRAELDGATRAVIAASQRVTFPTLVSDLQNLHRLASKPLARLCPFVDSEGIIRVGGRLRHSELPYDCRHPILLAKGSYLALLVCRHWHKITGHSGPRVMTSLIHRQYWIVSLRSVIHNVISQCTRCVRLRASVPTPVMADLPESRVLQCRPFSCVGVDYAGPIPMRDNKLRKSRTYKAYIAVFVCMSVKAVHLELVSDLSTPAFLAAFDRFVARRGLPTTVYSDCGTNFVGADRQLRQLINSPAAQSIITSGKSYCDWKFNPPSAPHFGGLWEAAVRSCKRLLVRIMGAHAFTYEEFTTVLCRVEAVLNSRPLTPASTDPHDLDCLTPGHFLIGQPLLALPPRTTECPERPLTDRWKLLDHCHQHFWRRWSTEYLHTLQERGKWTRDQPNIEVGQMVTIRDSLAPPLEWRLGRVLEVLPGADGVVRVVRVLTSRGIVTRPAAKLVLLPGNGTGPLI</sequence>